<dbReference type="STRING" id="1550241.MA03_07330"/>
<keyword evidence="4 5" id="KW-0949">S-adenosyl-L-methionine</keyword>
<organism evidence="6 7">
    <name type="scientific">Infirmifilum uzonense</name>
    <dbReference type="NCBI Taxonomy" id="1550241"/>
    <lineage>
        <taxon>Archaea</taxon>
        <taxon>Thermoproteota</taxon>
        <taxon>Thermoprotei</taxon>
        <taxon>Thermofilales</taxon>
        <taxon>Thermofilaceae</taxon>
        <taxon>Infirmifilum</taxon>
    </lineage>
</organism>
<comment type="catalytic activity">
    <reaction evidence="5">
        <text>pseudouridine(54) in tRNA + S-adenosyl-L-methionine = N(1)-methylpseudouridine(54) in tRNA + S-adenosyl-L-homocysteine + H(+)</text>
        <dbReference type="Rhea" id="RHEA:55292"/>
        <dbReference type="Rhea" id="RHEA-COMP:14140"/>
        <dbReference type="Rhea" id="RHEA-COMP:14141"/>
        <dbReference type="ChEBI" id="CHEBI:15378"/>
        <dbReference type="ChEBI" id="CHEBI:57856"/>
        <dbReference type="ChEBI" id="CHEBI:59789"/>
        <dbReference type="ChEBI" id="CHEBI:65314"/>
        <dbReference type="ChEBI" id="CHEBI:74890"/>
        <dbReference type="EC" id="2.1.1.257"/>
    </reaction>
</comment>
<comment type="subcellular location">
    <subcellularLocation>
        <location evidence="5">Cytoplasm</location>
    </subcellularLocation>
</comment>
<dbReference type="KEGG" id="thf:MA03_07330"/>
<dbReference type="PANTHER" id="PTHR40703">
    <property type="entry name" value="TRNA (PSEUDOURIDINE(54)-N(1))-METHYLTRANSFERASE"/>
    <property type="match status" value="1"/>
</dbReference>
<evidence type="ECO:0000256" key="5">
    <source>
        <dbReference type="HAMAP-Rule" id="MF_00587"/>
    </source>
</evidence>
<dbReference type="AlphaFoldDB" id="A0A0F7FIN0"/>
<dbReference type="HOGENOM" id="CLU_1357977_0_0_2"/>
<dbReference type="GeneID" id="25402031"/>
<dbReference type="InterPro" id="IPR007158">
    <property type="entry name" value="TrmY"/>
</dbReference>
<feature type="binding site" evidence="5">
    <location>
        <position position="130"/>
    </location>
    <ligand>
        <name>S-adenosyl-L-methionine</name>
        <dbReference type="ChEBI" id="CHEBI:59789"/>
    </ligand>
</feature>
<keyword evidence="7" id="KW-1185">Reference proteome</keyword>
<dbReference type="EC" id="2.1.1.257" evidence="5"/>
<comment type="subunit">
    <text evidence="5">Homodimer.</text>
</comment>
<proteinExistence type="inferred from homology"/>
<evidence type="ECO:0000256" key="3">
    <source>
        <dbReference type="ARBA" id="ARBA00022679"/>
    </source>
</evidence>
<evidence type="ECO:0000313" key="6">
    <source>
        <dbReference type="EMBL" id="AKG39092.1"/>
    </source>
</evidence>
<evidence type="ECO:0000313" key="7">
    <source>
        <dbReference type="Proteomes" id="UP000067434"/>
    </source>
</evidence>
<evidence type="ECO:0000256" key="2">
    <source>
        <dbReference type="ARBA" id="ARBA00022603"/>
    </source>
</evidence>
<dbReference type="GO" id="GO:0008757">
    <property type="term" value="F:S-adenosylmethionine-dependent methyltransferase activity"/>
    <property type="evidence" value="ECO:0007669"/>
    <property type="project" value="UniProtKB-UniRule"/>
</dbReference>
<comment type="similarity">
    <text evidence="5">Belongs to the methyltransferase superfamily. TrmY family.</text>
</comment>
<dbReference type="OrthoDB" id="27492at2157"/>
<reference evidence="6 7" key="1">
    <citation type="journal article" date="2015" name="Stand. Genomic Sci.">
        <title>Complete genome sequence of and proposal of Thermofilum uzonense sp. nov. a novel hyperthermophilic crenarchaeon and emended description of the genus Thermofilum.</title>
        <authorList>
            <person name="Toshchakov S.V."/>
            <person name="Korzhenkov A.A."/>
            <person name="Samarov N.I."/>
            <person name="Mazunin I.O."/>
            <person name="Mozhey O.I."/>
            <person name="Shmyr I.S."/>
            <person name="Derbikova K.S."/>
            <person name="Taranov E.A."/>
            <person name="Dominova I.N."/>
            <person name="Bonch-Osmolovskaya E.A."/>
            <person name="Patrushev M.V."/>
            <person name="Podosokorskaya O.A."/>
            <person name="Kublanov I.V."/>
        </authorList>
    </citation>
    <scope>NUCLEOTIDE SEQUENCE [LARGE SCALE GENOMIC DNA]</scope>
    <source>
        <strain evidence="6 7">1807-2</strain>
    </source>
</reference>
<evidence type="ECO:0000256" key="1">
    <source>
        <dbReference type="ARBA" id="ARBA00022490"/>
    </source>
</evidence>
<keyword evidence="2 5" id="KW-0489">Methyltransferase</keyword>
<dbReference type="GO" id="GO:0030488">
    <property type="term" value="P:tRNA methylation"/>
    <property type="evidence" value="ECO:0007669"/>
    <property type="project" value="UniProtKB-UniRule"/>
</dbReference>
<dbReference type="RefSeq" id="WP_052884628.1">
    <property type="nucleotide sequence ID" value="NZ_CP009961.1"/>
</dbReference>
<dbReference type="Proteomes" id="UP000067434">
    <property type="component" value="Chromosome"/>
</dbReference>
<dbReference type="HAMAP" id="MF_00587">
    <property type="entry name" value="tRNA_methyltr_TrmY"/>
    <property type="match status" value="1"/>
</dbReference>
<feature type="binding site" evidence="5">
    <location>
        <position position="186"/>
    </location>
    <ligand>
        <name>S-adenosyl-L-methionine</name>
        <dbReference type="ChEBI" id="CHEBI:59789"/>
    </ligand>
</feature>
<dbReference type="InterPro" id="IPR029028">
    <property type="entry name" value="Alpha/beta_knot_MTases"/>
</dbReference>
<comment type="caution">
    <text evidence="5">Lacks conserved residue(s) required for the propagation of feature annotation.</text>
</comment>
<dbReference type="PATRIC" id="fig|1550241.5.peg.1517"/>
<comment type="function">
    <text evidence="5">Specifically catalyzes the N1-methylation of pseudouridine at position 54 (Psi54) in tRNAs.</text>
</comment>
<keyword evidence="1 5" id="KW-0963">Cytoplasm</keyword>
<gene>
    <name evidence="5" type="primary">trmY</name>
    <name evidence="6" type="ORF">MA03_07330</name>
</gene>
<accession>A0A0F7FIN0</accession>
<dbReference type="SUPFAM" id="SSF75217">
    <property type="entry name" value="alpha/beta knot"/>
    <property type="match status" value="1"/>
</dbReference>
<dbReference type="EMBL" id="CP009961">
    <property type="protein sequence ID" value="AKG39092.1"/>
    <property type="molecule type" value="Genomic_DNA"/>
</dbReference>
<evidence type="ECO:0000256" key="4">
    <source>
        <dbReference type="ARBA" id="ARBA00022691"/>
    </source>
</evidence>
<name>A0A0F7FIN0_9CREN</name>
<sequence length="199" mass="22117">MELLLGGKLPKRVFVLFSNTGVTAPSFSEKDYTTAGGRMDVVARSAIYALWDLKDTIREDSYFIAVLNGPPDPPLTLLFEPFPVVPSETTIIKEILRGIQGLSRAVKAQRAGIFEVVQWLRRNGYKVVLLVEDGVDISRITISPGEKYAFILGDQIGFPADVVRELRRKAHFTVSLGTTSYLASHCIAFVNEWLDSLKI</sequence>
<dbReference type="GO" id="GO:0008175">
    <property type="term" value="F:tRNA methyltransferase activity"/>
    <property type="evidence" value="ECO:0007669"/>
    <property type="project" value="UniProtKB-UniRule"/>
</dbReference>
<protein>
    <recommendedName>
        <fullName evidence="5">tRNA (pseudouridine(54)-N(1))-methyltransferase</fullName>
        <ecNumber evidence="5">2.1.1.257</ecNumber>
    </recommendedName>
</protein>
<dbReference type="GO" id="GO:0005737">
    <property type="term" value="C:cytoplasm"/>
    <property type="evidence" value="ECO:0007669"/>
    <property type="project" value="UniProtKB-SubCell"/>
</dbReference>
<keyword evidence="3 5" id="KW-0808">Transferase</keyword>
<dbReference type="Pfam" id="PF04013">
    <property type="entry name" value="Methyltrn_RNA_2"/>
    <property type="match status" value="1"/>
</dbReference>
<dbReference type="PANTHER" id="PTHR40703:SF1">
    <property type="entry name" value="TRNA (PSEUDOURIDINE(54)-N(1))-METHYLTRANSFERASE"/>
    <property type="match status" value="1"/>
</dbReference>
<dbReference type="InterPro" id="IPR029026">
    <property type="entry name" value="tRNA_m1G_MTases_N"/>
</dbReference>
<feature type="binding site" evidence="5">
    <location>
        <position position="153"/>
    </location>
    <ligand>
        <name>S-adenosyl-L-methionine</name>
        <dbReference type="ChEBI" id="CHEBI:59789"/>
    </ligand>
</feature>
<dbReference type="Gene3D" id="3.40.1280.10">
    <property type="match status" value="1"/>
</dbReference>
<keyword evidence="5" id="KW-0819">tRNA processing</keyword>